<gene>
    <name evidence="1" type="ORF">D917_08318</name>
</gene>
<sequence>MKFQHVDPGEAVQIHLDVKARQSLGIHWGTFRMGAYE</sequence>
<dbReference type="PANTHER" id="PTHR15032">
    <property type="entry name" value="N-ACYL-PHOSPHATIDYLETHANOLAMINE-HYDROLYZING PHOSPHOLIPASE D"/>
    <property type="match status" value="1"/>
</dbReference>
<dbReference type="GO" id="GO:0070291">
    <property type="term" value="P:N-acylethanolamine metabolic process"/>
    <property type="evidence" value="ECO:0007669"/>
    <property type="project" value="TreeGrafter"/>
</dbReference>
<organism evidence="1 2">
    <name type="scientific">Trichinella nativa</name>
    <dbReference type="NCBI Taxonomy" id="6335"/>
    <lineage>
        <taxon>Eukaryota</taxon>
        <taxon>Metazoa</taxon>
        <taxon>Ecdysozoa</taxon>
        <taxon>Nematoda</taxon>
        <taxon>Enoplea</taxon>
        <taxon>Dorylaimia</taxon>
        <taxon>Trichinellida</taxon>
        <taxon>Trichinellidae</taxon>
        <taxon>Trichinella</taxon>
    </lineage>
</organism>
<proteinExistence type="predicted"/>
<dbReference type="GO" id="GO:0070292">
    <property type="term" value="P:N-acylphosphatidylethanolamine metabolic process"/>
    <property type="evidence" value="ECO:0007669"/>
    <property type="project" value="TreeGrafter"/>
</dbReference>
<dbReference type="PANTHER" id="PTHR15032:SF4">
    <property type="entry name" value="N-ACYL-PHOSPHATIDYLETHANOLAMINE-HYDROLYZING PHOSPHOLIPASE D"/>
    <property type="match status" value="1"/>
</dbReference>
<dbReference type="Proteomes" id="UP000243006">
    <property type="component" value="Unassembled WGS sequence"/>
</dbReference>
<feature type="non-terminal residue" evidence="1">
    <location>
        <position position="37"/>
    </location>
</feature>
<evidence type="ECO:0008006" key="3">
    <source>
        <dbReference type="Google" id="ProtNLM"/>
    </source>
</evidence>
<protein>
    <recommendedName>
        <fullName evidence="3">Metallo-beta-lactamase domain-containing protein</fullName>
    </recommendedName>
</protein>
<evidence type="ECO:0000313" key="2">
    <source>
        <dbReference type="Proteomes" id="UP000243006"/>
    </source>
</evidence>
<reference evidence="1 2" key="1">
    <citation type="submission" date="2015-04" db="EMBL/GenBank/DDBJ databases">
        <title>Draft genome of the roundworm Trichinella nativa.</title>
        <authorList>
            <person name="Mitreva M."/>
        </authorList>
    </citation>
    <scope>NUCLEOTIDE SEQUENCE [LARGE SCALE GENOMIC DNA]</scope>
    <source>
        <strain evidence="1 2">ISS45</strain>
    </source>
</reference>
<accession>A0A1Y3ELL9</accession>
<dbReference type="InterPro" id="IPR036866">
    <property type="entry name" value="RibonucZ/Hydroxyglut_hydro"/>
</dbReference>
<evidence type="ECO:0000313" key="1">
    <source>
        <dbReference type="EMBL" id="OUC45630.1"/>
    </source>
</evidence>
<dbReference type="GO" id="GO:0005737">
    <property type="term" value="C:cytoplasm"/>
    <property type="evidence" value="ECO:0007669"/>
    <property type="project" value="TreeGrafter"/>
</dbReference>
<dbReference type="Gene3D" id="3.60.15.10">
    <property type="entry name" value="Ribonuclease Z/Hydroxyacylglutathione hydrolase-like"/>
    <property type="match status" value="1"/>
</dbReference>
<dbReference type="AlphaFoldDB" id="A0A1Y3ELL9"/>
<name>A0A1Y3ELL9_9BILA</name>
<dbReference type="EMBL" id="LVZM01008844">
    <property type="protein sequence ID" value="OUC45630.1"/>
    <property type="molecule type" value="Genomic_DNA"/>
</dbReference>
<comment type="caution">
    <text evidence="1">The sequence shown here is derived from an EMBL/GenBank/DDBJ whole genome shotgun (WGS) entry which is preliminary data.</text>
</comment>
<dbReference type="GO" id="GO:0070290">
    <property type="term" value="F:N-acylphosphatidylethanolamine-specific phospholipase D activity"/>
    <property type="evidence" value="ECO:0007669"/>
    <property type="project" value="TreeGrafter"/>
</dbReference>